<dbReference type="AlphaFoldDB" id="A0A0S8GFP9"/>
<sequence>MVINWQDWENPNSGGAELNLHEIFSRLLKKGHHVILLCSRASGQKRREVLDGFEIYRIGKRNNFNFYVPVAMRSLLRHNAIDVVIDDLNKIPFYSHAFTQKPVIGFMHHVFRSTIYRETNPVFATYVFIAERIIPFFYRRAPFIAVSQGAADDLHDMGIPGYIHIVHNGIPVRSNSLHVSRQRNLIAYVGRVKRYKSIEHFVKVVAAIQKQRDIEAIVVGDGDAREHLMRLADELKARITFAGFVSEKEKFTIYGQARVIVQPSVKEGWGLTAIEAQSCGTPVVCADSPGLREAVVDGVTGYHYPYGDIEALQERVMNLLDDDATWKQFSRAAEKWAQNFSWDASAEKFEAILEKVV</sequence>
<comment type="caution">
    <text evidence="3">The sequence shown here is derived from an EMBL/GenBank/DDBJ whole genome shotgun (WGS) entry which is preliminary data.</text>
</comment>
<evidence type="ECO:0008006" key="5">
    <source>
        <dbReference type="Google" id="ProtNLM"/>
    </source>
</evidence>
<dbReference type="CDD" id="cd03801">
    <property type="entry name" value="GT4_PimA-like"/>
    <property type="match status" value="1"/>
</dbReference>
<dbReference type="Pfam" id="PF00534">
    <property type="entry name" value="Glycos_transf_1"/>
    <property type="match status" value="1"/>
</dbReference>
<dbReference type="Gene3D" id="3.40.50.2000">
    <property type="entry name" value="Glycogen Phosphorylase B"/>
    <property type="match status" value="2"/>
</dbReference>
<organism evidence="3 4">
    <name type="scientific">candidate division WOR_3 bacterium SM23_60</name>
    <dbReference type="NCBI Taxonomy" id="1703780"/>
    <lineage>
        <taxon>Bacteria</taxon>
        <taxon>Bacteria division WOR-3</taxon>
    </lineage>
</organism>
<dbReference type="PATRIC" id="fig|1703780.3.peg.2810"/>
<feature type="domain" description="Glycosyltransferase subfamily 4-like N-terminal" evidence="2">
    <location>
        <begin position="14"/>
        <end position="172"/>
    </location>
</feature>
<accession>A0A0S8GFP9</accession>
<evidence type="ECO:0000259" key="2">
    <source>
        <dbReference type="Pfam" id="PF13439"/>
    </source>
</evidence>
<name>A0A0S8GFP9_UNCW3</name>
<evidence type="ECO:0000313" key="4">
    <source>
        <dbReference type="Proteomes" id="UP000051096"/>
    </source>
</evidence>
<reference evidence="3 4" key="1">
    <citation type="journal article" date="2015" name="Microbiome">
        <title>Genomic resolution of linkages in carbon, nitrogen, and sulfur cycling among widespread estuary sediment bacteria.</title>
        <authorList>
            <person name="Baker B.J."/>
            <person name="Lazar C.S."/>
            <person name="Teske A.P."/>
            <person name="Dick G.J."/>
        </authorList>
    </citation>
    <scope>NUCLEOTIDE SEQUENCE [LARGE SCALE GENOMIC DNA]</scope>
    <source>
        <strain evidence="3">SM23_60</strain>
    </source>
</reference>
<feature type="domain" description="Glycosyl transferase family 1" evidence="1">
    <location>
        <begin position="181"/>
        <end position="336"/>
    </location>
</feature>
<dbReference type="Proteomes" id="UP000051096">
    <property type="component" value="Unassembled WGS sequence"/>
</dbReference>
<dbReference type="InterPro" id="IPR028098">
    <property type="entry name" value="Glyco_trans_4-like_N"/>
</dbReference>
<evidence type="ECO:0000259" key="1">
    <source>
        <dbReference type="Pfam" id="PF00534"/>
    </source>
</evidence>
<proteinExistence type="predicted"/>
<dbReference type="InterPro" id="IPR001296">
    <property type="entry name" value="Glyco_trans_1"/>
</dbReference>
<protein>
    <recommendedName>
        <fullName evidence="5">Glycosyl transferase family 1</fullName>
    </recommendedName>
</protein>
<gene>
    <name evidence="3" type="ORF">AMJ87_06365</name>
</gene>
<evidence type="ECO:0000313" key="3">
    <source>
        <dbReference type="EMBL" id="KPK71871.1"/>
    </source>
</evidence>
<dbReference type="EMBL" id="LJUO01000050">
    <property type="protein sequence ID" value="KPK71871.1"/>
    <property type="molecule type" value="Genomic_DNA"/>
</dbReference>
<dbReference type="PANTHER" id="PTHR45947">
    <property type="entry name" value="SULFOQUINOVOSYL TRANSFERASE SQD2"/>
    <property type="match status" value="1"/>
</dbReference>
<dbReference type="GO" id="GO:0016758">
    <property type="term" value="F:hexosyltransferase activity"/>
    <property type="evidence" value="ECO:0007669"/>
    <property type="project" value="TreeGrafter"/>
</dbReference>
<dbReference type="SUPFAM" id="SSF53756">
    <property type="entry name" value="UDP-Glycosyltransferase/glycogen phosphorylase"/>
    <property type="match status" value="1"/>
</dbReference>
<dbReference type="Pfam" id="PF13439">
    <property type="entry name" value="Glyco_transf_4"/>
    <property type="match status" value="1"/>
</dbReference>
<dbReference type="InterPro" id="IPR050194">
    <property type="entry name" value="Glycosyltransferase_grp1"/>
</dbReference>
<dbReference type="PANTHER" id="PTHR45947:SF3">
    <property type="entry name" value="SULFOQUINOVOSYL TRANSFERASE SQD2"/>
    <property type="match status" value="1"/>
</dbReference>